<dbReference type="AlphaFoldDB" id="F0XP91"/>
<dbReference type="InterPro" id="IPR018803">
    <property type="entry name" value="Ish1/Msc1-like"/>
</dbReference>
<dbReference type="HOGENOM" id="CLU_022672_1_0_1"/>
<accession>F0XP91</accession>
<dbReference type="EMBL" id="GL629801">
    <property type="protein sequence ID" value="EFX00645.1"/>
    <property type="molecule type" value="Genomic_DNA"/>
</dbReference>
<organism evidence="3">
    <name type="scientific">Grosmannia clavigera (strain kw1407 / UAMH 11150)</name>
    <name type="common">Blue stain fungus</name>
    <name type="synonym">Graphiocladiella clavigera</name>
    <dbReference type="NCBI Taxonomy" id="655863"/>
    <lineage>
        <taxon>Eukaryota</taxon>
        <taxon>Fungi</taxon>
        <taxon>Dikarya</taxon>
        <taxon>Ascomycota</taxon>
        <taxon>Pezizomycotina</taxon>
        <taxon>Sordariomycetes</taxon>
        <taxon>Sordariomycetidae</taxon>
        <taxon>Ophiostomatales</taxon>
        <taxon>Ophiostomataceae</taxon>
        <taxon>Leptographium</taxon>
    </lineage>
</organism>
<proteinExistence type="predicted"/>
<name>F0XP91_GROCL</name>
<feature type="chain" id="PRO_5003264053" evidence="1">
    <location>
        <begin position="20"/>
        <end position="555"/>
    </location>
</feature>
<dbReference type="Pfam" id="PF10281">
    <property type="entry name" value="Ish1"/>
    <property type="match status" value="6"/>
</dbReference>
<dbReference type="STRING" id="655863.F0XP91"/>
<dbReference type="RefSeq" id="XP_014170127.1">
    <property type="nucleotide sequence ID" value="XM_014314652.1"/>
</dbReference>
<dbReference type="GeneID" id="25981214"/>
<dbReference type="OrthoDB" id="2527403at2759"/>
<dbReference type="Proteomes" id="UP000007796">
    <property type="component" value="Unassembled WGS sequence"/>
</dbReference>
<dbReference type="eggNOG" id="ENOG502RNIV">
    <property type="taxonomic scope" value="Eukaryota"/>
</dbReference>
<evidence type="ECO:0000313" key="2">
    <source>
        <dbReference type="EMBL" id="EFX00645.1"/>
    </source>
</evidence>
<keyword evidence="1" id="KW-0732">Signal</keyword>
<reference evidence="2 3" key="1">
    <citation type="journal article" date="2011" name="Proc. Natl. Acad. Sci. U.S.A.">
        <title>Genome and transcriptome analyses of the mountain pine beetle-fungal symbiont Grosmannia clavigera, a lodgepole pine pathogen.</title>
        <authorList>
            <person name="DiGuistini S."/>
            <person name="Wang Y."/>
            <person name="Liao N.Y."/>
            <person name="Taylor G."/>
            <person name="Tanguay P."/>
            <person name="Feau N."/>
            <person name="Henrissat B."/>
            <person name="Chan S.K."/>
            <person name="Hesse-Orce U."/>
            <person name="Alamouti S.M."/>
            <person name="Tsui C.K.M."/>
            <person name="Docking R.T."/>
            <person name="Levasseur A."/>
            <person name="Haridas S."/>
            <person name="Robertson G."/>
            <person name="Birol I."/>
            <person name="Holt R.A."/>
            <person name="Marra M.A."/>
            <person name="Hamelin R.C."/>
            <person name="Hirst M."/>
            <person name="Jones S.J.M."/>
            <person name="Bohlmann J."/>
            <person name="Breuil C."/>
        </authorList>
    </citation>
    <scope>NUCLEOTIDE SEQUENCE [LARGE SCALE GENOMIC DNA]</scope>
    <source>
        <strain evidence="3">kw1407 / UAMH 11150</strain>
    </source>
</reference>
<dbReference type="InParanoid" id="F0XP91"/>
<dbReference type="FunCoup" id="F0XP91">
    <property type="interactions" value="74"/>
</dbReference>
<evidence type="ECO:0000256" key="1">
    <source>
        <dbReference type="SAM" id="SignalP"/>
    </source>
</evidence>
<protein>
    <submittedName>
        <fullName evidence="2">Meiotic sister chromatid recombination protein ish1</fullName>
    </submittedName>
</protein>
<sequence>MRILSALLTLALVADAAVASSSWLTKAAYNKWQKTELEQWLSDHDIPYPTPADRKDLQDLVQEHWADYVVQPFHHWDSDQLSSYLELKGQEAKETAKDATKEGKEGLLSRVQEAWHGTEDQVQSAYLNVKDWILGTWTDSQLKAFCDHHGIPVPQPRTHDVILQKARNGYESVSKKKHQSLGYPGNWLYDTWSDSDLKQWLDEHGFPAPQPSNRDKLIATVRRNSYLAYIQAGEKTDRLKKSAHGVFESLADSVLDTWSESELKKFCDKNGINVPQGSKVDEIRALVRKRRAEVVGDTAADHAWGLFGAATTRAGNEYAKATDTVSEAVRAAFDAAADTWSESRLQGFLDARGVPVPHKSTKDELRALVRKNAHRVATGGTTWTFDDLSYEQLRDYLLASGDKAAKKAADKSGAARDDLVKAAQSAYDSASKAGSEQYAAATSYLAAATQAAKGNIFDTWSESELKAYLDTYGIPVPQGSTVNELRAYARKQATYFRYGTQSPTGTLYAKANEGISSASSGFWGSVDWLKSQLLIGTEAARKQAEALRKKFNDEL</sequence>
<keyword evidence="3" id="KW-1185">Reference proteome</keyword>
<feature type="signal peptide" evidence="1">
    <location>
        <begin position="1"/>
        <end position="19"/>
    </location>
</feature>
<evidence type="ECO:0000313" key="3">
    <source>
        <dbReference type="Proteomes" id="UP000007796"/>
    </source>
</evidence>
<gene>
    <name evidence="2" type="ORF">CMQ_7647</name>
</gene>